<dbReference type="EMBL" id="JAKEVY010000003">
    <property type="protein sequence ID" value="MCF1715564.1"/>
    <property type="molecule type" value="Genomic_DNA"/>
</dbReference>
<protein>
    <submittedName>
        <fullName evidence="9">Cytochrome c oxidase subunit 3</fullName>
    </submittedName>
</protein>
<gene>
    <name evidence="9" type="ORF">L0U88_13080</name>
</gene>
<dbReference type="InterPro" id="IPR013833">
    <property type="entry name" value="Cyt_c_oxidase_su3_a-hlx"/>
</dbReference>
<evidence type="ECO:0000313" key="10">
    <source>
        <dbReference type="Proteomes" id="UP001200145"/>
    </source>
</evidence>
<feature type="transmembrane region" description="Helical" evidence="7">
    <location>
        <begin position="169"/>
        <end position="187"/>
    </location>
</feature>
<accession>A0ABS9BK17</accession>
<dbReference type="RefSeq" id="WP_234866515.1">
    <property type="nucleotide sequence ID" value="NZ_JAKEVY010000003.1"/>
</dbReference>
<evidence type="ECO:0000256" key="7">
    <source>
        <dbReference type="SAM" id="Phobius"/>
    </source>
</evidence>
<comment type="similarity">
    <text evidence="2 6">Belongs to the cytochrome c oxidase subunit 3 family.</text>
</comment>
<keyword evidence="5 7" id="KW-0472">Membrane</keyword>
<dbReference type="Pfam" id="PF00510">
    <property type="entry name" value="COX3"/>
    <property type="match status" value="1"/>
</dbReference>
<evidence type="ECO:0000313" key="9">
    <source>
        <dbReference type="EMBL" id="MCF1715564.1"/>
    </source>
</evidence>
<dbReference type="Proteomes" id="UP001200145">
    <property type="component" value="Unassembled WGS sequence"/>
</dbReference>
<keyword evidence="3 6" id="KW-0812">Transmembrane</keyword>
<organism evidence="9 10">
    <name type="scientific">Flavihumibacter fluminis</name>
    <dbReference type="NCBI Taxonomy" id="2909236"/>
    <lineage>
        <taxon>Bacteria</taxon>
        <taxon>Pseudomonadati</taxon>
        <taxon>Bacteroidota</taxon>
        <taxon>Chitinophagia</taxon>
        <taxon>Chitinophagales</taxon>
        <taxon>Chitinophagaceae</taxon>
        <taxon>Flavihumibacter</taxon>
    </lineage>
</organism>
<evidence type="ECO:0000256" key="4">
    <source>
        <dbReference type="ARBA" id="ARBA00022989"/>
    </source>
</evidence>
<dbReference type="InterPro" id="IPR024791">
    <property type="entry name" value="Cyt_c/ubiquinol_Oxase_su3"/>
</dbReference>
<dbReference type="SUPFAM" id="SSF81452">
    <property type="entry name" value="Cytochrome c oxidase subunit III-like"/>
    <property type="match status" value="1"/>
</dbReference>
<feature type="transmembrane region" description="Helical" evidence="7">
    <location>
        <begin position="124"/>
        <end position="148"/>
    </location>
</feature>
<keyword evidence="4 7" id="KW-1133">Transmembrane helix</keyword>
<feature type="domain" description="Heme-copper oxidase subunit III family profile" evidence="8">
    <location>
        <begin position="16"/>
        <end position="188"/>
    </location>
</feature>
<dbReference type="PROSITE" id="PS50253">
    <property type="entry name" value="COX3"/>
    <property type="match status" value="1"/>
</dbReference>
<evidence type="ECO:0000256" key="3">
    <source>
        <dbReference type="ARBA" id="ARBA00022692"/>
    </source>
</evidence>
<evidence type="ECO:0000256" key="6">
    <source>
        <dbReference type="RuleBase" id="RU003376"/>
    </source>
</evidence>
<dbReference type="InterPro" id="IPR035973">
    <property type="entry name" value="Cyt_c_oxidase_su3-like_sf"/>
</dbReference>
<comment type="caution">
    <text evidence="9">The sequence shown here is derived from an EMBL/GenBank/DDBJ whole genome shotgun (WGS) entry which is preliminary data.</text>
</comment>
<feature type="transmembrane region" description="Helical" evidence="7">
    <location>
        <begin position="20"/>
        <end position="39"/>
    </location>
</feature>
<evidence type="ECO:0000256" key="2">
    <source>
        <dbReference type="ARBA" id="ARBA00010581"/>
    </source>
</evidence>
<dbReference type="InterPro" id="IPR000298">
    <property type="entry name" value="Cyt_c_oxidase-like_su3"/>
</dbReference>
<reference evidence="9 10" key="1">
    <citation type="submission" date="2022-01" db="EMBL/GenBank/DDBJ databases">
        <title>Flavihumibacter sp. nov., isolated from sediment of a river.</title>
        <authorList>
            <person name="Liu H."/>
        </authorList>
    </citation>
    <scope>NUCLEOTIDE SEQUENCE [LARGE SCALE GENOMIC DNA]</scope>
    <source>
        <strain evidence="9 10">RY-1</strain>
    </source>
</reference>
<keyword evidence="10" id="KW-1185">Reference proteome</keyword>
<sequence length="188" mass="21560">MRVEAMEQRKRIHPNKFTMWVAIASITMMFAGLTSAYIVKRSQPSWTSFEMPVIFWYSTAVMLASSVTIYLALKAFRERERVKYRQLITITAVLGVAFVVLQYLGFKEIWASGISFAGAGGGQFLYIIAGLHGLHVVGGVIALIVLFFKAFSTRFRNYNPVPVEVMSTYWHFVDLLWLYLMVFFMLLQ</sequence>
<dbReference type="PANTHER" id="PTHR11403">
    <property type="entry name" value="CYTOCHROME C OXIDASE SUBUNIT III"/>
    <property type="match status" value="1"/>
</dbReference>
<feature type="transmembrane region" description="Helical" evidence="7">
    <location>
        <begin position="85"/>
        <end position="104"/>
    </location>
</feature>
<proteinExistence type="inferred from homology"/>
<dbReference type="Gene3D" id="1.20.120.80">
    <property type="entry name" value="Cytochrome c oxidase, subunit III, four-helix bundle"/>
    <property type="match status" value="1"/>
</dbReference>
<evidence type="ECO:0000256" key="1">
    <source>
        <dbReference type="ARBA" id="ARBA00004141"/>
    </source>
</evidence>
<name>A0ABS9BK17_9BACT</name>
<evidence type="ECO:0000259" key="8">
    <source>
        <dbReference type="PROSITE" id="PS50253"/>
    </source>
</evidence>
<comment type="subcellular location">
    <subcellularLocation>
        <location evidence="6">Cell membrane</location>
        <topology evidence="6">Multi-pass membrane protein</topology>
    </subcellularLocation>
    <subcellularLocation>
        <location evidence="1">Membrane</location>
        <topology evidence="1">Multi-pass membrane protein</topology>
    </subcellularLocation>
</comment>
<feature type="transmembrane region" description="Helical" evidence="7">
    <location>
        <begin position="54"/>
        <end position="73"/>
    </location>
</feature>
<evidence type="ECO:0000256" key="5">
    <source>
        <dbReference type="ARBA" id="ARBA00023136"/>
    </source>
</evidence>
<dbReference type="PANTHER" id="PTHR11403:SF10">
    <property type="entry name" value="CYTOCHROME C OXIDASE"/>
    <property type="match status" value="1"/>
</dbReference>